<comment type="caution">
    <text evidence="1">The sequence shown here is derived from an EMBL/GenBank/DDBJ whole genome shotgun (WGS) entry which is preliminary data.</text>
</comment>
<evidence type="ECO:0000313" key="2">
    <source>
        <dbReference type="Proteomes" id="UP001157502"/>
    </source>
</evidence>
<reference evidence="1" key="1">
    <citation type="submission" date="2021-05" db="EMBL/GenBank/DDBJ databases">
        <authorList>
            <person name="Pan Q."/>
            <person name="Jouanno E."/>
            <person name="Zahm M."/>
            <person name="Klopp C."/>
            <person name="Cabau C."/>
            <person name="Louis A."/>
            <person name="Berthelot C."/>
            <person name="Parey E."/>
            <person name="Roest Crollius H."/>
            <person name="Montfort J."/>
            <person name="Robinson-Rechavi M."/>
            <person name="Bouchez O."/>
            <person name="Lampietro C."/>
            <person name="Lopez Roques C."/>
            <person name="Donnadieu C."/>
            <person name="Postlethwait J."/>
            <person name="Bobe J."/>
            <person name="Dillon D."/>
            <person name="Chandos A."/>
            <person name="von Hippel F."/>
            <person name="Guiguen Y."/>
        </authorList>
    </citation>
    <scope>NUCLEOTIDE SEQUENCE</scope>
    <source>
        <strain evidence="1">YG-Jan2019</strain>
    </source>
</reference>
<organism evidence="1 2">
    <name type="scientific">Dallia pectoralis</name>
    <name type="common">Alaska blackfish</name>
    <dbReference type="NCBI Taxonomy" id="75939"/>
    <lineage>
        <taxon>Eukaryota</taxon>
        <taxon>Metazoa</taxon>
        <taxon>Chordata</taxon>
        <taxon>Craniata</taxon>
        <taxon>Vertebrata</taxon>
        <taxon>Euteleostomi</taxon>
        <taxon>Actinopterygii</taxon>
        <taxon>Neopterygii</taxon>
        <taxon>Teleostei</taxon>
        <taxon>Protacanthopterygii</taxon>
        <taxon>Esociformes</taxon>
        <taxon>Umbridae</taxon>
        <taxon>Dallia</taxon>
    </lineage>
</organism>
<dbReference type="EMBL" id="CM055753">
    <property type="protein sequence ID" value="KAJ7991362.1"/>
    <property type="molecule type" value="Genomic_DNA"/>
</dbReference>
<sequence length="85" mass="9980">MSFSGYWRTSCRKDLRVSFLQHVTDNPTTWSRQLVWVEYAHNTLNCSSTGFSHFKCFIGYQPLLFPEQEEEVGVPSAQLFVRQCR</sequence>
<keyword evidence="2" id="KW-1185">Reference proteome</keyword>
<protein>
    <submittedName>
        <fullName evidence="1">Uncharacterized protein</fullName>
    </submittedName>
</protein>
<name>A0ACC2FJ57_DALPE</name>
<dbReference type="Proteomes" id="UP001157502">
    <property type="component" value="Chromosome 26"/>
</dbReference>
<gene>
    <name evidence="1" type="ORF">DPEC_G00283020</name>
</gene>
<proteinExistence type="predicted"/>
<accession>A0ACC2FJ57</accession>
<evidence type="ECO:0000313" key="1">
    <source>
        <dbReference type="EMBL" id="KAJ7991362.1"/>
    </source>
</evidence>